<evidence type="ECO:0000313" key="2">
    <source>
        <dbReference type="EMBL" id="KAK2171485.1"/>
    </source>
</evidence>
<proteinExistence type="predicted"/>
<comment type="caution">
    <text evidence="2">The sequence shown here is derived from an EMBL/GenBank/DDBJ whole genome shotgun (WGS) entry which is preliminary data.</text>
</comment>
<reference evidence="2" key="1">
    <citation type="journal article" date="2023" name="Mol. Biol. Evol.">
        <title>Third-Generation Sequencing Reveals the Adaptive Role of the Epigenome in Three Deep-Sea Polychaetes.</title>
        <authorList>
            <person name="Perez M."/>
            <person name="Aroh O."/>
            <person name="Sun Y."/>
            <person name="Lan Y."/>
            <person name="Juniper S.K."/>
            <person name="Young C.R."/>
            <person name="Angers B."/>
            <person name="Qian P.Y."/>
        </authorList>
    </citation>
    <scope>NUCLEOTIDE SEQUENCE</scope>
    <source>
        <strain evidence="2">R07B-5</strain>
    </source>
</reference>
<dbReference type="EMBL" id="JAODUO010001060">
    <property type="protein sequence ID" value="KAK2171485.1"/>
    <property type="molecule type" value="Genomic_DNA"/>
</dbReference>
<sequence length="361" mass="40751">MFTRLDSERNAKVMKRAVNEQKLEYDKYKKAVSTMDTYVSLPAQRFAYLVRKYVHHRRMRVVEDNVRLRRADLDDEVYMTLGKMESLQNERARKWEEKMDRLGDQRQQLANMLMQTLDSIEEESGIFLIKPMFAYKSLYNPKKFYGKPYEQYWSTRGEVEAPAPAPAHATHGQRGYSEGLRKDGAALDTLQSTYMPPTPASGKQEAGLSQAEDDSHTRRLLMGNPQDGIAGKGTHLIGSYPQPSWNPGLSQPKALTFDALTQSYLNTPKMLELDINRMLIAQNQISTRIASQGAPGEQVATAGMRSYITLKRHVGQPGVGERHTASGVTVKRPEMMAKSMSLPPIAPTLTKDAEVSKYLKC</sequence>
<dbReference type="AlphaFoldDB" id="A0AAD9KHZ7"/>
<dbReference type="Proteomes" id="UP001209878">
    <property type="component" value="Unassembled WGS sequence"/>
</dbReference>
<evidence type="ECO:0000313" key="3">
    <source>
        <dbReference type="Proteomes" id="UP001209878"/>
    </source>
</evidence>
<dbReference type="PANTHER" id="PTHR37915">
    <property type="match status" value="1"/>
</dbReference>
<protein>
    <submittedName>
        <fullName evidence="2">Uncharacterized protein</fullName>
    </submittedName>
</protein>
<keyword evidence="3" id="KW-1185">Reference proteome</keyword>
<feature type="region of interest" description="Disordered" evidence="1">
    <location>
        <begin position="191"/>
        <end position="245"/>
    </location>
</feature>
<gene>
    <name evidence="2" type="ORF">NP493_1060g01039</name>
</gene>
<evidence type="ECO:0000256" key="1">
    <source>
        <dbReference type="SAM" id="MobiDB-lite"/>
    </source>
</evidence>
<accession>A0AAD9KHZ7</accession>
<organism evidence="2 3">
    <name type="scientific">Ridgeia piscesae</name>
    <name type="common">Tubeworm</name>
    <dbReference type="NCBI Taxonomy" id="27915"/>
    <lineage>
        <taxon>Eukaryota</taxon>
        <taxon>Metazoa</taxon>
        <taxon>Spiralia</taxon>
        <taxon>Lophotrochozoa</taxon>
        <taxon>Annelida</taxon>
        <taxon>Polychaeta</taxon>
        <taxon>Sedentaria</taxon>
        <taxon>Canalipalpata</taxon>
        <taxon>Sabellida</taxon>
        <taxon>Siboglinidae</taxon>
        <taxon>Ridgeia</taxon>
    </lineage>
</organism>
<dbReference type="PANTHER" id="PTHR37915:SF3">
    <property type="match status" value="1"/>
</dbReference>
<name>A0AAD9KHZ7_RIDPI</name>